<name>A0A5R9DVD9_9LACT</name>
<dbReference type="Pfam" id="PF03466">
    <property type="entry name" value="LysR_substrate"/>
    <property type="match status" value="1"/>
</dbReference>
<comment type="caution">
    <text evidence="6">The sequence shown here is derived from an EMBL/GenBank/DDBJ whole genome shotgun (WGS) entry which is preliminary data.</text>
</comment>
<proteinExistence type="inferred from homology"/>
<dbReference type="RefSeq" id="WP_138405180.1">
    <property type="nucleotide sequence ID" value="NZ_VBSP01000041.1"/>
</dbReference>
<dbReference type="PRINTS" id="PR00039">
    <property type="entry name" value="HTHLYSR"/>
</dbReference>
<gene>
    <name evidence="6" type="ORF">FEZ33_09655</name>
</gene>
<dbReference type="CDD" id="cd05466">
    <property type="entry name" value="PBP2_LTTR_substrate"/>
    <property type="match status" value="1"/>
</dbReference>
<dbReference type="EMBL" id="VBSP01000041">
    <property type="protein sequence ID" value="TLQ39968.1"/>
    <property type="molecule type" value="Genomic_DNA"/>
</dbReference>
<dbReference type="Gene3D" id="1.10.10.10">
    <property type="entry name" value="Winged helix-like DNA-binding domain superfamily/Winged helix DNA-binding domain"/>
    <property type="match status" value="1"/>
</dbReference>
<dbReference type="PROSITE" id="PS50931">
    <property type="entry name" value="HTH_LYSR"/>
    <property type="match status" value="1"/>
</dbReference>
<dbReference type="OrthoDB" id="9803735at2"/>
<dbReference type="InterPro" id="IPR036388">
    <property type="entry name" value="WH-like_DNA-bd_sf"/>
</dbReference>
<sequence>MNLKQIDYFLKVVETASITKAADELYLSQPSLSHAIKELEKEMNITLFHRSSKGVTLTSEGEEFLLYARQISEQINLMNRRYKDDEAPQQIFSVAGQHYAFVVDAFVRLLKQYEDHDYQATLKELRTYEVIEDVANLKSEIGIIYRSHYNRQVINAELEKKHIHFTPLISVKPHVFIYKDHPLADYEKIALSDLDTYPKLSYDQGQHNSFYFWEEVLADFASRKTIIVSDRATLFNLAIGLNGYTISSGIINADLNGSDIIARPLVSSETIEIGYITNNMHTLKPIAHTFLEILTERLEVAVGSN</sequence>
<dbReference type="SUPFAM" id="SSF46785">
    <property type="entry name" value="Winged helix' DNA-binding domain"/>
    <property type="match status" value="1"/>
</dbReference>
<dbReference type="PANTHER" id="PTHR30346">
    <property type="entry name" value="TRANSCRIPTIONAL DUAL REGULATOR HCAR-RELATED"/>
    <property type="match status" value="1"/>
</dbReference>
<dbReference type="Gene3D" id="3.40.190.290">
    <property type="match status" value="1"/>
</dbReference>
<evidence type="ECO:0000313" key="6">
    <source>
        <dbReference type="EMBL" id="TLQ39968.1"/>
    </source>
</evidence>
<dbReference type="InterPro" id="IPR005119">
    <property type="entry name" value="LysR_subst-bd"/>
</dbReference>
<dbReference type="SUPFAM" id="SSF53850">
    <property type="entry name" value="Periplasmic binding protein-like II"/>
    <property type="match status" value="1"/>
</dbReference>
<evidence type="ECO:0000259" key="5">
    <source>
        <dbReference type="PROSITE" id="PS50931"/>
    </source>
</evidence>
<feature type="domain" description="HTH lysR-type" evidence="5">
    <location>
        <begin position="1"/>
        <end position="58"/>
    </location>
</feature>
<dbReference type="InterPro" id="IPR036390">
    <property type="entry name" value="WH_DNA-bd_sf"/>
</dbReference>
<dbReference type="AlphaFoldDB" id="A0A5R9DVD9"/>
<dbReference type="GO" id="GO:0003677">
    <property type="term" value="F:DNA binding"/>
    <property type="evidence" value="ECO:0007669"/>
    <property type="project" value="UniProtKB-KW"/>
</dbReference>
<comment type="similarity">
    <text evidence="1">Belongs to the LysR transcriptional regulatory family.</text>
</comment>
<evidence type="ECO:0000256" key="2">
    <source>
        <dbReference type="ARBA" id="ARBA00023015"/>
    </source>
</evidence>
<evidence type="ECO:0000256" key="1">
    <source>
        <dbReference type="ARBA" id="ARBA00009437"/>
    </source>
</evidence>
<evidence type="ECO:0000256" key="4">
    <source>
        <dbReference type="ARBA" id="ARBA00023163"/>
    </source>
</evidence>
<reference evidence="6 7" key="1">
    <citation type="submission" date="2019-05" db="EMBL/GenBank/DDBJ databases">
        <title>The metagenome of a microbial culture collection derived from dairy environment covers the genomic content of the human microbiome.</title>
        <authorList>
            <person name="Roder T."/>
            <person name="Wuthrich D."/>
            <person name="Sattari Z."/>
            <person name="Von Ah U."/>
            <person name="Bar C."/>
            <person name="Ronchi F."/>
            <person name="Macpherson A.J."/>
            <person name="Ganal-Vonarburg S.C."/>
            <person name="Bruggmann R."/>
            <person name="Vergeres G."/>
        </authorList>
    </citation>
    <scope>NUCLEOTIDE SEQUENCE [LARGE SCALE GENOMIC DNA]</scope>
    <source>
        <strain evidence="6 7">FAM 24227</strain>
    </source>
</reference>
<dbReference type="GO" id="GO:0003700">
    <property type="term" value="F:DNA-binding transcription factor activity"/>
    <property type="evidence" value="ECO:0007669"/>
    <property type="project" value="InterPro"/>
</dbReference>
<dbReference type="FunFam" id="1.10.10.10:FF:000001">
    <property type="entry name" value="LysR family transcriptional regulator"/>
    <property type="match status" value="1"/>
</dbReference>
<dbReference type="Proteomes" id="UP000306420">
    <property type="component" value="Unassembled WGS sequence"/>
</dbReference>
<dbReference type="GO" id="GO:0032993">
    <property type="term" value="C:protein-DNA complex"/>
    <property type="evidence" value="ECO:0007669"/>
    <property type="project" value="TreeGrafter"/>
</dbReference>
<keyword evidence="3" id="KW-0238">DNA-binding</keyword>
<evidence type="ECO:0000256" key="3">
    <source>
        <dbReference type="ARBA" id="ARBA00023125"/>
    </source>
</evidence>
<evidence type="ECO:0000313" key="7">
    <source>
        <dbReference type="Proteomes" id="UP000306420"/>
    </source>
</evidence>
<accession>A0A5R9DVD9</accession>
<dbReference type="PANTHER" id="PTHR30346:SF0">
    <property type="entry name" value="HCA OPERON TRANSCRIPTIONAL ACTIVATOR HCAR"/>
    <property type="match status" value="1"/>
</dbReference>
<dbReference type="Pfam" id="PF00126">
    <property type="entry name" value="HTH_1"/>
    <property type="match status" value="1"/>
</dbReference>
<dbReference type="InterPro" id="IPR000847">
    <property type="entry name" value="LysR_HTH_N"/>
</dbReference>
<protein>
    <submittedName>
        <fullName evidence="6">LysR family transcriptional regulator</fullName>
    </submittedName>
</protein>
<keyword evidence="4" id="KW-0804">Transcription</keyword>
<keyword evidence="2" id="KW-0805">Transcription regulation</keyword>
<organism evidence="6 7">
    <name type="scientific">Ruoffia tabacinasalis</name>
    <dbReference type="NCBI Taxonomy" id="87458"/>
    <lineage>
        <taxon>Bacteria</taxon>
        <taxon>Bacillati</taxon>
        <taxon>Bacillota</taxon>
        <taxon>Bacilli</taxon>
        <taxon>Lactobacillales</taxon>
        <taxon>Aerococcaceae</taxon>
        <taxon>Ruoffia</taxon>
    </lineage>
</organism>